<gene>
    <name evidence="2" type="ORF">HaLaN_31546</name>
</gene>
<comment type="caution">
    <text evidence="2">The sequence shown here is derived from an EMBL/GenBank/DDBJ whole genome shotgun (WGS) entry which is preliminary data.</text>
</comment>
<name>A0A6A0AH96_HAELA</name>
<evidence type="ECO:0000259" key="1">
    <source>
        <dbReference type="Pfam" id="PF17775"/>
    </source>
</evidence>
<dbReference type="Pfam" id="PF17775">
    <property type="entry name" value="YchJ_M-like"/>
    <property type="match status" value="1"/>
</dbReference>
<dbReference type="EMBL" id="BLLF01006538">
    <property type="protein sequence ID" value="GFH32339.1"/>
    <property type="molecule type" value="Genomic_DNA"/>
</dbReference>
<evidence type="ECO:0000313" key="2">
    <source>
        <dbReference type="EMBL" id="GFH32339.1"/>
    </source>
</evidence>
<evidence type="ECO:0000313" key="3">
    <source>
        <dbReference type="Proteomes" id="UP000485058"/>
    </source>
</evidence>
<sequence>MASSRPLLLERAHRPLYPRHGYSRCVCATGGGFGIKSVVSTSKKARPCPCGTDLPYKDCCSPLHESANGAGLQRPTSAEQCLRARFSAYALKTHHKMIMRSTAASNPARRGSVSSDGKVTTTFEQDVKTTQAWIDYSKLQIMGQRAAADGSEVLLDIQYCIKQVYDLQTGKKIDAPKTQVIRETARFGQEEGAGWVLLGTESTNWDRELLQVKDATVPTTS</sequence>
<keyword evidence="3" id="KW-1185">Reference proteome</keyword>
<proteinExistence type="predicted"/>
<dbReference type="Proteomes" id="UP000485058">
    <property type="component" value="Unassembled WGS sequence"/>
</dbReference>
<dbReference type="AlphaFoldDB" id="A0A6A0AH96"/>
<accession>A0A6A0AH96</accession>
<reference evidence="2 3" key="1">
    <citation type="submission" date="2020-02" db="EMBL/GenBank/DDBJ databases">
        <title>Draft genome sequence of Haematococcus lacustris strain NIES-144.</title>
        <authorList>
            <person name="Morimoto D."/>
            <person name="Nakagawa S."/>
            <person name="Yoshida T."/>
            <person name="Sawayama S."/>
        </authorList>
    </citation>
    <scope>NUCLEOTIDE SEQUENCE [LARGE SCALE GENOMIC DNA]</scope>
    <source>
        <strain evidence="2 3">NIES-144</strain>
    </source>
</reference>
<protein>
    <recommendedName>
        <fullName evidence="1">YchJ-like middle NTF2-like domain-containing protein</fullName>
    </recommendedName>
</protein>
<feature type="domain" description="YchJ-like middle NTF2-like" evidence="1">
    <location>
        <begin position="77"/>
        <end position="193"/>
    </location>
</feature>
<dbReference type="InterPro" id="IPR048469">
    <property type="entry name" value="YchJ-like_M"/>
</dbReference>
<organism evidence="2 3">
    <name type="scientific">Haematococcus lacustris</name>
    <name type="common">Green alga</name>
    <name type="synonym">Haematococcus pluvialis</name>
    <dbReference type="NCBI Taxonomy" id="44745"/>
    <lineage>
        <taxon>Eukaryota</taxon>
        <taxon>Viridiplantae</taxon>
        <taxon>Chlorophyta</taxon>
        <taxon>core chlorophytes</taxon>
        <taxon>Chlorophyceae</taxon>
        <taxon>CS clade</taxon>
        <taxon>Chlamydomonadales</taxon>
        <taxon>Haematococcaceae</taxon>
        <taxon>Haematococcus</taxon>
    </lineage>
</organism>
<dbReference type="Gene3D" id="3.10.450.50">
    <property type="match status" value="1"/>
</dbReference>